<dbReference type="Pfam" id="PF00072">
    <property type="entry name" value="Response_reg"/>
    <property type="match status" value="1"/>
</dbReference>
<dbReference type="Gene3D" id="1.10.10.10">
    <property type="entry name" value="Winged helix-like DNA-binding domain superfamily/Winged helix DNA-binding domain"/>
    <property type="match status" value="1"/>
</dbReference>
<name>A0A4R4EPE1_9BACL</name>
<organism evidence="11 12">
    <name type="scientific">Paenibacillus albiflavus</name>
    <dbReference type="NCBI Taxonomy" id="2545760"/>
    <lineage>
        <taxon>Bacteria</taxon>
        <taxon>Bacillati</taxon>
        <taxon>Bacillota</taxon>
        <taxon>Bacilli</taxon>
        <taxon>Bacillales</taxon>
        <taxon>Paenibacillaceae</taxon>
        <taxon>Paenibacillus</taxon>
    </lineage>
</organism>
<dbReference type="OrthoDB" id="9790442at2"/>
<dbReference type="SMART" id="SM00862">
    <property type="entry name" value="Trans_reg_C"/>
    <property type="match status" value="1"/>
</dbReference>
<evidence type="ECO:0000313" key="11">
    <source>
        <dbReference type="EMBL" id="TCZ80248.1"/>
    </source>
</evidence>
<evidence type="ECO:0000256" key="2">
    <source>
        <dbReference type="ARBA" id="ARBA00022553"/>
    </source>
</evidence>
<dbReference type="GO" id="GO:0005829">
    <property type="term" value="C:cytosol"/>
    <property type="evidence" value="ECO:0007669"/>
    <property type="project" value="TreeGrafter"/>
</dbReference>
<evidence type="ECO:0000256" key="3">
    <source>
        <dbReference type="ARBA" id="ARBA00023012"/>
    </source>
</evidence>
<dbReference type="Proteomes" id="UP000295418">
    <property type="component" value="Unassembled WGS sequence"/>
</dbReference>
<dbReference type="PROSITE" id="PS51755">
    <property type="entry name" value="OMPR_PHOB"/>
    <property type="match status" value="1"/>
</dbReference>
<feature type="domain" description="OmpR/PhoB-type" evidence="10">
    <location>
        <begin position="132"/>
        <end position="231"/>
    </location>
</feature>
<feature type="DNA-binding region" description="OmpR/PhoB-type" evidence="8">
    <location>
        <begin position="132"/>
        <end position="231"/>
    </location>
</feature>
<evidence type="ECO:0000256" key="7">
    <source>
        <dbReference type="PROSITE-ProRule" id="PRU00169"/>
    </source>
</evidence>
<dbReference type="GO" id="GO:0006355">
    <property type="term" value="P:regulation of DNA-templated transcription"/>
    <property type="evidence" value="ECO:0007669"/>
    <property type="project" value="InterPro"/>
</dbReference>
<dbReference type="InterPro" id="IPR036388">
    <property type="entry name" value="WH-like_DNA-bd_sf"/>
</dbReference>
<dbReference type="GO" id="GO:0000976">
    <property type="term" value="F:transcription cis-regulatory region binding"/>
    <property type="evidence" value="ECO:0007669"/>
    <property type="project" value="TreeGrafter"/>
</dbReference>
<keyword evidence="3" id="KW-0902">Two-component regulatory system</keyword>
<proteinExistence type="predicted"/>
<keyword evidence="5 8" id="KW-0238">DNA-binding</keyword>
<comment type="subcellular location">
    <subcellularLocation>
        <location evidence="1">Cytoplasm</location>
    </subcellularLocation>
</comment>
<feature type="domain" description="Response regulatory" evidence="9">
    <location>
        <begin position="7"/>
        <end position="120"/>
    </location>
</feature>
<protein>
    <submittedName>
        <fullName evidence="11">Response regulator transcription factor</fullName>
    </submittedName>
</protein>
<dbReference type="FunFam" id="3.40.50.2300:FF:000001">
    <property type="entry name" value="DNA-binding response regulator PhoB"/>
    <property type="match status" value="1"/>
</dbReference>
<dbReference type="GO" id="GO:0032993">
    <property type="term" value="C:protein-DNA complex"/>
    <property type="evidence" value="ECO:0007669"/>
    <property type="project" value="TreeGrafter"/>
</dbReference>
<dbReference type="GO" id="GO:0000156">
    <property type="term" value="F:phosphorelay response regulator activity"/>
    <property type="evidence" value="ECO:0007669"/>
    <property type="project" value="TreeGrafter"/>
</dbReference>
<evidence type="ECO:0000256" key="5">
    <source>
        <dbReference type="ARBA" id="ARBA00023125"/>
    </source>
</evidence>
<dbReference type="EMBL" id="SKFG01000002">
    <property type="protein sequence ID" value="TCZ80248.1"/>
    <property type="molecule type" value="Genomic_DNA"/>
</dbReference>
<comment type="caution">
    <text evidence="11">The sequence shown here is derived from an EMBL/GenBank/DDBJ whole genome shotgun (WGS) entry which is preliminary data.</text>
</comment>
<evidence type="ECO:0000256" key="1">
    <source>
        <dbReference type="ARBA" id="ARBA00004496"/>
    </source>
</evidence>
<dbReference type="CDD" id="cd17574">
    <property type="entry name" value="REC_OmpR"/>
    <property type="match status" value="1"/>
</dbReference>
<dbReference type="InterPro" id="IPR011006">
    <property type="entry name" value="CheY-like_superfamily"/>
</dbReference>
<evidence type="ECO:0000313" key="12">
    <source>
        <dbReference type="Proteomes" id="UP000295418"/>
    </source>
</evidence>
<keyword evidence="12" id="KW-1185">Reference proteome</keyword>
<evidence type="ECO:0000256" key="8">
    <source>
        <dbReference type="PROSITE-ProRule" id="PRU01091"/>
    </source>
</evidence>
<sequence length="236" mass="26986">MGVNQGRILIVDDEAQMRNLLRIYLTKQGYEITEASSGQAAFDQLANYTYDLVILDVMMPGLDGFTVCEQIRSIYQIPILMLTARVDIKDKVRGLTIGADDYLTKPFDSEELIARVGALLRRSVLQQQAMEQQMLEFGQLKINPLSREIIIDHQTIDFTPKEFDLLLLLASNPHRVFARDIIIHRLWSYDYEGDVRSVDTHVKNIREKSTNADLDYNPILTVWGVGYKFNDKGASK</sequence>
<keyword evidence="6" id="KW-0804">Transcription</keyword>
<dbReference type="PANTHER" id="PTHR48111">
    <property type="entry name" value="REGULATOR OF RPOS"/>
    <property type="match status" value="1"/>
</dbReference>
<evidence type="ECO:0000259" key="10">
    <source>
        <dbReference type="PROSITE" id="PS51755"/>
    </source>
</evidence>
<dbReference type="InterPro" id="IPR039420">
    <property type="entry name" value="WalR-like"/>
</dbReference>
<evidence type="ECO:0000256" key="6">
    <source>
        <dbReference type="ARBA" id="ARBA00023163"/>
    </source>
</evidence>
<dbReference type="PANTHER" id="PTHR48111:SF1">
    <property type="entry name" value="TWO-COMPONENT RESPONSE REGULATOR ORR33"/>
    <property type="match status" value="1"/>
</dbReference>
<dbReference type="InterPro" id="IPR001789">
    <property type="entry name" value="Sig_transdc_resp-reg_receiver"/>
</dbReference>
<dbReference type="InterPro" id="IPR001867">
    <property type="entry name" value="OmpR/PhoB-type_DNA-bd"/>
</dbReference>
<dbReference type="FunFam" id="1.10.10.10:FF:000018">
    <property type="entry name" value="DNA-binding response regulator ResD"/>
    <property type="match status" value="1"/>
</dbReference>
<accession>A0A4R4EPE1</accession>
<dbReference type="Pfam" id="PF00486">
    <property type="entry name" value="Trans_reg_C"/>
    <property type="match status" value="1"/>
</dbReference>
<dbReference type="CDD" id="cd00383">
    <property type="entry name" value="trans_reg_C"/>
    <property type="match status" value="1"/>
</dbReference>
<evidence type="ECO:0000259" key="9">
    <source>
        <dbReference type="PROSITE" id="PS50110"/>
    </source>
</evidence>
<dbReference type="SUPFAM" id="SSF52172">
    <property type="entry name" value="CheY-like"/>
    <property type="match status" value="1"/>
</dbReference>
<dbReference type="SMART" id="SM00448">
    <property type="entry name" value="REC"/>
    <property type="match status" value="1"/>
</dbReference>
<feature type="modified residue" description="4-aspartylphosphate" evidence="7">
    <location>
        <position position="56"/>
    </location>
</feature>
<reference evidence="11 12" key="1">
    <citation type="submission" date="2019-03" db="EMBL/GenBank/DDBJ databases">
        <authorList>
            <person name="Kim M.K.M."/>
        </authorList>
    </citation>
    <scope>NUCLEOTIDE SEQUENCE [LARGE SCALE GENOMIC DNA]</scope>
    <source>
        <strain evidence="11 12">18JY21-1</strain>
    </source>
</reference>
<keyword evidence="4" id="KW-0805">Transcription regulation</keyword>
<evidence type="ECO:0000256" key="4">
    <source>
        <dbReference type="ARBA" id="ARBA00023015"/>
    </source>
</evidence>
<dbReference type="AlphaFoldDB" id="A0A4R4EPE1"/>
<dbReference type="Gene3D" id="6.10.250.690">
    <property type="match status" value="1"/>
</dbReference>
<gene>
    <name evidence="11" type="ORF">E0485_04495</name>
</gene>
<keyword evidence="2 7" id="KW-0597">Phosphoprotein</keyword>
<dbReference type="PROSITE" id="PS50110">
    <property type="entry name" value="RESPONSE_REGULATORY"/>
    <property type="match status" value="1"/>
</dbReference>
<dbReference type="Gene3D" id="3.40.50.2300">
    <property type="match status" value="1"/>
</dbReference>